<evidence type="ECO:0000313" key="9">
    <source>
        <dbReference type="EMBL" id="EKX38603.1"/>
    </source>
</evidence>
<evidence type="ECO:0000313" key="10">
    <source>
        <dbReference type="EnsemblProtists" id="EKX38603"/>
    </source>
</evidence>
<dbReference type="KEGG" id="gtt:GUITHDRAFT_160058"/>
<dbReference type="PANTHER" id="PTHR11006">
    <property type="entry name" value="PROTEIN ARGININE N-METHYLTRANSFERASE"/>
    <property type="match status" value="1"/>
</dbReference>
<dbReference type="CDD" id="cd02440">
    <property type="entry name" value="AdoMet_MTases"/>
    <property type="match status" value="1"/>
</dbReference>
<evidence type="ECO:0000256" key="5">
    <source>
        <dbReference type="ARBA" id="ARBA00049303"/>
    </source>
</evidence>
<dbReference type="PROSITE" id="PS51678">
    <property type="entry name" value="SAM_MT_PRMT"/>
    <property type="match status" value="1"/>
</dbReference>
<organism evidence="9">
    <name type="scientific">Guillardia theta (strain CCMP2712)</name>
    <name type="common">Cryptophyte</name>
    <dbReference type="NCBI Taxonomy" id="905079"/>
    <lineage>
        <taxon>Eukaryota</taxon>
        <taxon>Cryptophyceae</taxon>
        <taxon>Pyrenomonadales</taxon>
        <taxon>Geminigeraceae</taxon>
        <taxon>Guillardia</taxon>
    </lineage>
</organism>
<dbReference type="RefSeq" id="XP_005825583.1">
    <property type="nucleotide sequence ID" value="XM_005825526.1"/>
</dbReference>
<dbReference type="Proteomes" id="UP000011087">
    <property type="component" value="Unassembled WGS sequence"/>
</dbReference>
<dbReference type="InterPro" id="IPR029063">
    <property type="entry name" value="SAM-dependent_MTases_sf"/>
</dbReference>
<dbReference type="FunFam" id="3.40.50.150:FF:000003">
    <property type="entry name" value="Blast:Protein arginine N-methyltransferase 1"/>
    <property type="match status" value="1"/>
</dbReference>
<evidence type="ECO:0000256" key="1">
    <source>
        <dbReference type="ARBA" id="ARBA00011925"/>
    </source>
</evidence>
<evidence type="ECO:0000256" key="6">
    <source>
        <dbReference type="PROSITE-ProRule" id="PRU01015"/>
    </source>
</evidence>
<feature type="domain" description="Protein arginine N-methyltransferase" evidence="8">
    <location>
        <begin position="158"/>
        <end position="320"/>
    </location>
</feature>
<keyword evidence="11" id="KW-1185">Reference proteome</keyword>
<proteinExistence type="predicted"/>
<sequence>MDIDNRAASKPVKHDYYFDSYAHFGIHEEMLKDEQRTKGYRNAIMNNPHLFRDKLVLDVGCGTGILSMFAAKAGAKHVYGIECSGIIHTARQIIKDNDMESSITLIHGKVEEVELPVPKVDIIISEWMGYALLYESMLDTVLVARDKWLNPDGIIMPDQATMYMVGIEDAQYKDEKIYFWDDVYGFDMSCIKKIALQEPLVDTVNPEQICTKSCDLKFIDIMTCKKEDLSFETTWKLTASRNDYLTALVVYFDVGFTKIHKPIWISTGPRAPYTHWRQTVFYLHDQLTMKKDEVVEGKFVCKPNQSNHRDLDFEISYKFEGVDGVQEAQHTYRMR</sequence>
<dbReference type="PaxDb" id="55529-EKX38603"/>
<dbReference type="FunFam" id="2.70.160.11:FF:000001">
    <property type="entry name" value="Blast:Protein arginine N-methyltransferase 1"/>
    <property type="match status" value="1"/>
</dbReference>
<dbReference type="GO" id="GO:0005634">
    <property type="term" value="C:nucleus"/>
    <property type="evidence" value="ECO:0007669"/>
    <property type="project" value="TreeGrafter"/>
</dbReference>
<dbReference type="InterPro" id="IPR055135">
    <property type="entry name" value="PRMT_dom"/>
</dbReference>
<dbReference type="SUPFAM" id="SSF53335">
    <property type="entry name" value="S-adenosyl-L-methionine-dependent methyltransferases"/>
    <property type="match status" value="1"/>
</dbReference>
<dbReference type="InterPro" id="IPR025799">
    <property type="entry name" value="Arg_MeTrfase"/>
</dbReference>
<dbReference type="GO" id="GO:0032259">
    <property type="term" value="P:methylation"/>
    <property type="evidence" value="ECO:0007669"/>
    <property type="project" value="UniProtKB-KW"/>
</dbReference>
<dbReference type="HOGENOM" id="CLU_017375_1_2_1"/>
<dbReference type="OrthoDB" id="7848332at2759"/>
<dbReference type="Gene3D" id="2.70.160.11">
    <property type="entry name" value="Hnrnp arginine n-methyltransferase1"/>
    <property type="match status" value="1"/>
</dbReference>
<dbReference type="Gene3D" id="3.40.50.150">
    <property type="entry name" value="Vaccinia Virus protein VP39"/>
    <property type="match status" value="1"/>
</dbReference>
<evidence type="ECO:0000313" key="11">
    <source>
        <dbReference type="Proteomes" id="UP000011087"/>
    </source>
</evidence>
<dbReference type="InterPro" id="IPR041698">
    <property type="entry name" value="Methyltransf_25"/>
</dbReference>
<dbReference type="OMA" id="CTHTKVK"/>
<dbReference type="EnsemblProtists" id="EKX38603">
    <property type="protein sequence ID" value="EKX38603"/>
    <property type="gene ID" value="GUITHDRAFT_160058"/>
</dbReference>
<evidence type="ECO:0000256" key="3">
    <source>
        <dbReference type="ARBA" id="ARBA00022679"/>
    </source>
</evidence>
<dbReference type="GO" id="GO:0042054">
    <property type="term" value="F:histone methyltransferase activity"/>
    <property type="evidence" value="ECO:0007669"/>
    <property type="project" value="TreeGrafter"/>
</dbReference>
<dbReference type="AlphaFoldDB" id="L1IQS0"/>
<dbReference type="eggNOG" id="KOG1499">
    <property type="taxonomic scope" value="Eukaryota"/>
</dbReference>
<dbReference type="EC" id="2.1.1.319" evidence="1"/>
<evidence type="ECO:0000256" key="2">
    <source>
        <dbReference type="ARBA" id="ARBA00022603"/>
    </source>
</evidence>
<keyword evidence="4 6" id="KW-0949">S-adenosyl-L-methionine</keyword>
<evidence type="ECO:0000256" key="4">
    <source>
        <dbReference type="ARBA" id="ARBA00022691"/>
    </source>
</evidence>
<reference evidence="9 11" key="1">
    <citation type="journal article" date="2012" name="Nature">
        <title>Algal genomes reveal evolutionary mosaicism and the fate of nucleomorphs.</title>
        <authorList>
            <consortium name="DOE Joint Genome Institute"/>
            <person name="Curtis B.A."/>
            <person name="Tanifuji G."/>
            <person name="Burki F."/>
            <person name="Gruber A."/>
            <person name="Irimia M."/>
            <person name="Maruyama S."/>
            <person name="Arias M.C."/>
            <person name="Ball S.G."/>
            <person name="Gile G.H."/>
            <person name="Hirakawa Y."/>
            <person name="Hopkins J.F."/>
            <person name="Kuo A."/>
            <person name="Rensing S.A."/>
            <person name="Schmutz J."/>
            <person name="Symeonidi A."/>
            <person name="Elias M."/>
            <person name="Eveleigh R.J."/>
            <person name="Herman E.K."/>
            <person name="Klute M.J."/>
            <person name="Nakayama T."/>
            <person name="Obornik M."/>
            <person name="Reyes-Prieto A."/>
            <person name="Armbrust E.V."/>
            <person name="Aves S.J."/>
            <person name="Beiko R.G."/>
            <person name="Coutinho P."/>
            <person name="Dacks J.B."/>
            <person name="Durnford D.G."/>
            <person name="Fast N.M."/>
            <person name="Green B.R."/>
            <person name="Grisdale C.J."/>
            <person name="Hempel F."/>
            <person name="Henrissat B."/>
            <person name="Hoppner M.P."/>
            <person name="Ishida K."/>
            <person name="Kim E."/>
            <person name="Koreny L."/>
            <person name="Kroth P.G."/>
            <person name="Liu Y."/>
            <person name="Malik S.B."/>
            <person name="Maier U.G."/>
            <person name="McRose D."/>
            <person name="Mock T."/>
            <person name="Neilson J.A."/>
            <person name="Onodera N.T."/>
            <person name="Poole A.M."/>
            <person name="Pritham E.J."/>
            <person name="Richards T.A."/>
            <person name="Rocap G."/>
            <person name="Roy S.W."/>
            <person name="Sarai C."/>
            <person name="Schaack S."/>
            <person name="Shirato S."/>
            <person name="Slamovits C.H."/>
            <person name="Spencer D.F."/>
            <person name="Suzuki S."/>
            <person name="Worden A.Z."/>
            <person name="Zauner S."/>
            <person name="Barry K."/>
            <person name="Bell C."/>
            <person name="Bharti A.K."/>
            <person name="Crow J.A."/>
            <person name="Grimwood J."/>
            <person name="Kramer R."/>
            <person name="Lindquist E."/>
            <person name="Lucas S."/>
            <person name="Salamov A."/>
            <person name="McFadden G.I."/>
            <person name="Lane C.E."/>
            <person name="Keeling P.J."/>
            <person name="Gray M.W."/>
            <person name="Grigoriev I.V."/>
            <person name="Archibald J.M."/>
        </authorList>
    </citation>
    <scope>NUCLEOTIDE SEQUENCE</scope>
    <source>
        <strain evidence="9 11">CCMP2712</strain>
    </source>
</reference>
<evidence type="ECO:0000259" key="8">
    <source>
        <dbReference type="Pfam" id="PF22528"/>
    </source>
</evidence>
<dbReference type="PANTHER" id="PTHR11006:SF53">
    <property type="entry name" value="PROTEIN ARGININE N-METHYLTRANSFERASE 3"/>
    <property type="match status" value="1"/>
</dbReference>
<keyword evidence="2 6" id="KW-0489">Methyltransferase</keyword>
<dbReference type="Pfam" id="PF13649">
    <property type="entry name" value="Methyltransf_25"/>
    <property type="match status" value="1"/>
</dbReference>
<dbReference type="EMBL" id="JH993047">
    <property type="protein sequence ID" value="EKX38603.1"/>
    <property type="molecule type" value="Genomic_DNA"/>
</dbReference>
<name>L1IQS0_GUITC</name>
<feature type="domain" description="Methyltransferase" evidence="7">
    <location>
        <begin position="56"/>
        <end position="153"/>
    </location>
</feature>
<evidence type="ECO:0000259" key="7">
    <source>
        <dbReference type="Pfam" id="PF13649"/>
    </source>
</evidence>
<gene>
    <name evidence="9" type="ORF">GUITHDRAFT_160058</name>
</gene>
<dbReference type="GeneID" id="17295280"/>
<dbReference type="GO" id="GO:0035242">
    <property type="term" value="F:protein-arginine omega-N asymmetric methyltransferase activity"/>
    <property type="evidence" value="ECO:0007669"/>
    <property type="project" value="UniProtKB-EC"/>
</dbReference>
<dbReference type="STRING" id="905079.L1IQS0"/>
<dbReference type="Pfam" id="PF22528">
    <property type="entry name" value="PRMT_C"/>
    <property type="match status" value="1"/>
</dbReference>
<accession>L1IQS0</accession>
<reference evidence="10" key="3">
    <citation type="submission" date="2016-03" db="UniProtKB">
        <authorList>
            <consortium name="EnsemblProtists"/>
        </authorList>
    </citation>
    <scope>IDENTIFICATION</scope>
</reference>
<comment type="catalytic activity">
    <reaction evidence="5">
        <text>L-arginyl-[protein] + S-adenosyl-L-methionine = N(omega)-methyl-L-arginyl-[protein] + S-adenosyl-L-homocysteine + H(+)</text>
        <dbReference type="Rhea" id="RHEA:48100"/>
        <dbReference type="Rhea" id="RHEA-COMP:10532"/>
        <dbReference type="Rhea" id="RHEA-COMP:11990"/>
        <dbReference type="ChEBI" id="CHEBI:15378"/>
        <dbReference type="ChEBI" id="CHEBI:29965"/>
        <dbReference type="ChEBI" id="CHEBI:57856"/>
        <dbReference type="ChEBI" id="CHEBI:59789"/>
        <dbReference type="ChEBI" id="CHEBI:65280"/>
    </reaction>
    <physiologicalReaction direction="left-to-right" evidence="5">
        <dbReference type="Rhea" id="RHEA:48101"/>
    </physiologicalReaction>
</comment>
<reference evidence="11" key="2">
    <citation type="submission" date="2012-11" db="EMBL/GenBank/DDBJ databases">
        <authorList>
            <person name="Kuo A."/>
            <person name="Curtis B.A."/>
            <person name="Tanifuji G."/>
            <person name="Burki F."/>
            <person name="Gruber A."/>
            <person name="Irimia M."/>
            <person name="Maruyama S."/>
            <person name="Arias M.C."/>
            <person name="Ball S.G."/>
            <person name="Gile G.H."/>
            <person name="Hirakawa Y."/>
            <person name="Hopkins J.F."/>
            <person name="Rensing S.A."/>
            <person name="Schmutz J."/>
            <person name="Symeonidi A."/>
            <person name="Elias M."/>
            <person name="Eveleigh R.J."/>
            <person name="Herman E.K."/>
            <person name="Klute M.J."/>
            <person name="Nakayama T."/>
            <person name="Obornik M."/>
            <person name="Reyes-Prieto A."/>
            <person name="Armbrust E.V."/>
            <person name="Aves S.J."/>
            <person name="Beiko R.G."/>
            <person name="Coutinho P."/>
            <person name="Dacks J.B."/>
            <person name="Durnford D.G."/>
            <person name="Fast N.M."/>
            <person name="Green B.R."/>
            <person name="Grisdale C."/>
            <person name="Hempe F."/>
            <person name="Henrissat B."/>
            <person name="Hoppner M.P."/>
            <person name="Ishida K.-I."/>
            <person name="Kim E."/>
            <person name="Koreny L."/>
            <person name="Kroth P.G."/>
            <person name="Liu Y."/>
            <person name="Malik S.-B."/>
            <person name="Maier U.G."/>
            <person name="McRose D."/>
            <person name="Mock T."/>
            <person name="Neilson J.A."/>
            <person name="Onodera N.T."/>
            <person name="Poole A.M."/>
            <person name="Pritham E.J."/>
            <person name="Richards T.A."/>
            <person name="Rocap G."/>
            <person name="Roy S.W."/>
            <person name="Sarai C."/>
            <person name="Schaack S."/>
            <person name="Shirato S."/>
            <person name="Slamovits C.H."/>
            <person name="Spencer D.F."/>
            <person name="Suzuki S."/>
            <person name="Worden A.Z."/>
            <person name="Zauner S."/>
            <person name="Barry K."/>
            <person name="Bell C."/>
            <person name="Bharti A.K."/>
            <person name="Crow J.A."/>
            <person name="Grimwood J."/>
            <person name="Kramer R."/>
            <person name="Lindquist E."/>
            <person name="Lucas S."/>
            <person name="Salamov A."/>
            <person name="McFadden G.I."/>
            <person name="Lane C.E."/>
            <person name="Keeling P.J."/>
            <person name="Gray M.W."/>
            <person name="Grigoriev I.V."/>
            <person name="Archibald J.M."/>
        </authorList>
    </citation>
    <scope>NUCLEOTIDE SEQUENCE</scope>
    <source>
        <strain evidence="11">CCMP2712</strain>
    </source>
</reference>
<keyword evidence="3 6" id="KW-0808">Transferase</keyword>
<protein>
    <recommendedName>
        <fullName evidence="1">type I protein arginine methyltransferase</fullName>
        <ecNumber evidence="1">2.1.1.319</ecNumber>
    </recommendedName>
</protein>